<dbReference type="EMBL" id="ML977638">
    <property type="protein sequence ID" value="KAF1995508.1"/>
    <property type="molecule type" value="Genomic_DNA"/>
</dbReference>
<organism evidence="2 3">
    <name type="scientific">Amniculicola lignicola CBS 123094</name>
    <dbReference type="NCBI Taxonomy" id="1392246"/>
    <lineage>
        <taxon>Eukaryota</taxon>
        <taxon>Fungi</taxon>
        <taxon>Dikarya</taxon>
        <taxon>Ascomycota</taxon>
        <taxon>Pezizomycotina</taxon>
        <taxon>Dothideomycetes</taxon>
        <taxon>Pleosporomycetidae</taxon>
        <taxon>Pleosporales</taxon>
        <taxon>Amniculicolaceae</taxon>
        <taxon>Amniculicola</taxon>
    </lineage>
</organism>
<sequence length="270" mass="29452">MDTDGPSMDVRYPVDSTGVEAYDDILRRAFSNTVSLVNKEYNCWRKTGGGPDGIISAQDLKLQQGFRRVVCKILKDAIALGEDALNEILDHEDEYDEEEDKNREEYMEDPFRGGESSAMGQDISMDESSTPLSHRLPPAPATTPTRQSPVVPVFPASASTSSYITAPSALVGIPSFLTQLEENRIGAEQQATICANMISLLQSVGPVVDEAGAQTEEVMLHGCQNAIRFELMPKASECIKRSVRMLRARGQSKEDVQLNALEAGLGALNL</sequence>
<evidence type="ECO:0000256" key="1">
    <source>
        <dbReference type="SAM" id="MobiDB-lite"/>
    </source>
</evidence>
<evidence type="ECO:0000313" key="2">
    <source>
        <dbReference type="EMBL" id="KAF1995508.1"/>
    </source>
</evidence>
<feature type="compositionally biased region" description="Acidic residues" evidence="1">
    <location>
        <begin position="90"/>
        <end position="99"/>
    </location>
</feature>
<evidence type="ECO:0000313" key="3">
    <source>
        <dbReference type="Proteomes" id="UP000799779"/>
    </source>
</evidence>
<dbReference type="Proteomes" id="UP000799779">
    <property type="component" value="Unassembled WGS sequence"/>
</dbReference>
<gene>
    <name evidence="2" type="ORF">P154DRAFT_623959</name>
</gene>
<name>A0A6A5W363_9PLEO</name>
<feature type="compositionally biased region" description="Basic and acidic residues" evidence="1">
    <location>
        <begin position="100"/>
        <end position="112"/>
    </location>
</feature>
<accession>A0A6A5W363</accession>
<dbReference type="AlphaFoldDB" id="A0A6A5W363"/>
<protein>
    <submittedName>
        <fullName evidence="2">Uncharacterized protein</fullName>
    </submittedName>
</protein>
<feature type="region of interest" description="Disordered" evidence="1">
    <location>
        <begin position="90"/>
        <end position="148"/>
    </location>
</feature>
<reference evidence="2" key="1">
    <citation type="journal article" date="2020" name="Stud. Mycol.">
        <title>101 Dothideomycetes genomes: a test case for predicting lifestyles and emergence of pathogens.</title>
        <authorList>
            <person name="Haridas S."/>
            <person name="Albert R."/>
            <person name="Binder M."/>
            <person name="Bloem J."/>
            <person name="Labutti K."/>
            <person name="Salamov A."/>
            <person name="Andreopoulos B."/>
            <person name="Baker S."/>
            <person name="Barry K."/>
            <person name="Bills G."/>
            <person name="Bluhm B."/>
            <person name="Cannon C."/>
            <person name="Castanera R."/>
            <person name="Culley D."/>
            <person name="Daum C."/>
            <person name="Ezra D."/>
            <person name="Gonzalez J."/>
            <person name="Henrissat B."/>
            <person name="Kuo A."/>
            <person name="Liang C."/>
            <person name="Lipzen A."/>
            <person name="Lutzoni F."/>
            <person name="Magnuson J."/>
            <person name="Mondo S."/>
            <person name="Nolan M."/>
            <person name="Ohm R."/>
            <person name="Pangilinan J."/>
            <person name="Park H.-J."/>
            <person name="Ramirez L."/>
            <person name="Alfaro M."/>
            <person name="Sun H."/>
            <person name="Tritt A."/>
            <person name="Yoshinaga Y."/>
            <person name="Zwiers L.-H."/>
            <person name="Turgeon B."/>
            <person name="Goodwin S."/>
            <person name="Spatafora J."/>
            <person name="Crous P."/>
            <person name="Grigoriev I."/>
        </authorList>
    </citation>
    <scope>NUCLEOTIDE SEQUENCE</scope>
    <source>
        <strain evidence="2">CBS 123094</strain>
    </source>
</reference>
<proteinExistence type="predicted"/>
<keyword evidence="3" id="KW-1185">Reference proteome</keyword>